<name>A0ACC3BE89_9EURO</name>
<protein>
    <submittedName>
        <fullName evidence="1">Uncharacterized protein</fullName>
    </submittedName>
</protein>
<dbReference type="EMBL" id="JAOPJF010000005">
    <property type="protein sequence ID" value="KAK1149000.1"/>
    <property type="molecule type" value="Genomic_DNA"/>
</dbReference>
<proteinExistence type="predicted"/>
<organism evidence="1 2">
    <name type="scientific">Aspergillus melleus</name>
    <dbReference type="NCBI Taxonomy" id="138277"/>
    <lineage>
        <taxon>Eukaryota</taxon>
        <taxon>Fungi</taxon>
        <taxon>Dikarya</taxon>
        <taxon>Ascomycota</taxon>
        <taxon>Pezizomycotina</taxon>
        <taxon>Eurotiomycetes</taxon>
        <taxon>Eurotiomycetidae</taxon>
        <taxon>Eurotiales</taxon>
        <taxon>Aspergillaceae</taxon>
        <taxon>Aspergillus</taxon>
        <taxon>Aspergillus subgen. Circumdati</taxon>
    </lineage>
</organism>
<evidence type="ECO:0000313" key="1">
    <source>
        <dbReference type="EMBL" id="KAK1149000.1"/>
    </source>
</evidence>
<keyword evidence="2" id="KW-1185">Reference proteome</keyword>
<reference evidence="1 2" key="1">
    <citation type="journal article" date="2023" name="ACS Omega">
        <title>Identification of the Neoaspergillic Acid Biosynthesis Gene Cluster by Establishing an In Vitro CRISPR-Ribonucleoprotein Genetic System in Aspergillus melleus.</title>
        <authorList>
            <person name="Yuan B."/>
            <person name="Grau M.F."/>
            <person name="Murata R.M."/>
            <person name="Torok T."/>
            <person name="Venkateswaran K."/>
            <person name="Stajich J.E."/>
            <person name="Wang C.C.C."/>
        </authorList>
    </citation>
    <scope>NUCLEOTIDE SEQUENCE [LARGE SCALE GENOMIC DNA]</scope>
    <source>
        <strain evidence="1 2">IMV 1140</strain>
    </source>
</reference>
<dbReference type="Proteomes" id="UP001177260">
    <property type="component" value="Unassembled WGS sequence"/>
</dbReference>
<sequence length="89" mass="10292">MECSAFLSKWFEVIADTHDREPLFPLEYRVIRWVMRVVREALLSHDDMIHLGYQITDYDLTQLSETARLLSYAVVKLDLSGKASTDTLG</sequence>
<accession>A0ACC3BE89</accession>
<comment type="caution">
    <text evidence="1">The sequence shown here is derived from an EMBL/GenBank/DDBJ whole genome shotgun (WGS) entry which is preliminary data.</text>
</comment>
<gene>
    <name evidence="1" type="ORF">N8T08_007675</name>
</gene>
<evidence type="ECO:0000313" key="2">
    <source>
        <dbReference type="Proteomes" id="UP001177260"/>
    </source>
</evidence>